<dbReference type="OrthoDB" id="3138711at2759"/>
<reference evidence="2 3" key="1">
    <citation type="journal article" date="2016" name="Mol. Biol. Evol.">
        <title>Comparative Genomics of Early-Diverging Mushroom-Forming Fungi Provides Insights into the Origins of Lignocellulose Decay Capabilities.</title>
        <authorList>
            <person name="Nagy L.G."/>
            <person name="Riley R."/>
            <person name="Tritt A."/>
            <person name="Adam C."/>
            <person name="Daum C."/>
            <person name="Floudas D."/>
            <person name="Sun H."/>
            <person name="Yadav J.S."/>
            <person name="Pangilinan J."/>
            <person name="Larsson K.H."/>
            <person name="Matsuura K."/>
            <person name="Barry K."/>
            <person name="Labutti K."/>
            <person name="Kuo R."/>
            <person name="Ohm R.A."/>
            <person name="Bhattacharya S.S."/>
            <person name="Shirouzu T."/>
            <person name="Yoshinaga Y."/>
            <person name="Martin F.M."/>
            <person name="Grigoriev I.V."/>
            <person name="Hibbett D.S."/>
        </authorList>
    </citation>
    <scope>NUCLEOTIDE SEQUENCE [LARGE SCALE GENOMIC DNA]</scope>
    <source>
        <strain evidence="2 3">HHB12029</strain>
    </source>
</reference>
<dbReference type="PROSITE" id="PS50011">
    <property type="entry name" value="PROTEIN_KINASE_DOM"/>
    <property type="match status" value="1"/>
</dbReference>
<feature type="domain" description="Protein kinase" evidence="1">
    <location>
        <begin position="1"/>
        <end position="151"/>
    </location>
</feature>
<name>A0A165P207_EXIGL</name>
<keyword evidence="3" id="KW-1185">Reference proteome</keyword>
<proteinExistence type="predicted"/>
<dbReference type="InterPro" id="IPR000719">
    <property type="entry name" value="Prot_kinase_dom"/>
</dbReference>
<dbReference type="EMBL" id="KV425893">
    <property type="protein sequence ID" value="KZW01527.1"/>
    <property type="molecule type" value="Genomic_DNA"/>
</dbReference>
<protein>
    <recommendedName>
        <fullName evidence="1">Protein kinase domain-containing protein</fullName>
    </recommendedName>
</protein>
<dbReference type="Gene3D" id="1.10.510.10">
    <property type="entry name" value="Transferase(Phosphotransferase) domain 1"/>
    <property type="match status" value="1"/>
</dbReference>
<evidence type="ECO:0000313" key="3">
    <source>
        <dbReference type="Proteomes" id="UP000077266"/>
    </source>
</evidence>
<dbReference type="AlphaFoldDB" id="A0A165P207"/>
<dbReference type="Proteomes" id="UP000077266">
    <property type="component" value="Unassembled WGS sequence"/>
</dbReference>
<dbReference type="STRING" id="1314781.A0A165P207"/>
<dbReference type="GO" id="GO:0005524">
    <property type="term" value="F:ATP binding"/>
    <property type="evidence" value="ECO:0007669"/>
    <property type="project" value="InterPro"/>
</dbReference>
<evidence type="ECO:0000259" key="1">
    <source>
        <dbReference type="PROSITE" id="PS50011"/>
    </source>
</evidence>
<accession>A0A165P207</accession>
<dbReference type="InParanoid" id="A0A165P207"/>
<dbReference type="InterPro" id="IPR011009">
    <property type="entry name" value="Kinase-like_dom_sf"/>
</dbReference>
<dbReference type="SUPFAM" id="SSF56112">
    <property type="entry name" value="Protein kinase-like (PK-like)"/>
    <property type="match status" value="1"/>
</dbReference>
<sequence>MSKCQGSTLPYFFGAHKSTAPSGEPIDIMAFEYLHGPSMMAYRDNLNDDALFAKWKEWDNYRLLAASFVKTLKMAHECKIIHRDLHESNLIIDEENSRIVVIDWELCVIDGEKHEFWEKQELMGVQHMVQRYAGNKYQEAVLEVVKSSRPL</sequence>
<gene>
    <name evidence="2" type="ORF">EXIGLDRAFT_829999</name>
</gene>
<dbReference type="GO" id="GO:0004672">
    <property type="term" value="F:protein kinase activity"/>
    <property type="evidence" value="ECO:0007669"/>
    <property type="project" value="InterPro"/>
</dbReference>
<organism evidence="2 3">
    <name type="scientific">Exidia glandulosa HHB12029</name>
    <dbReference type="NCBI Taxonomy" id="1314781"/>
    <lineage>
        <taxon>Eukaryota</taxon>
        <taxon>Fungi</taxon>
        <taxon>Dikarya</taxon>
        <taxon>Basidiomycota</taxon>
        <taxon>Agaricomycotina</taxon>
        <taxon>Agaricomycetes</taxon>
        <taxon>Auriculariales</taxon>
        <taxon>Exidiaceae</taxon>
        <taxon>Exidia</taxon>
    </lineage>
</organism>
<dbReference type="Pfam" id="PF00069">
    <property type="entry name" value="Pkinase"/>
    <property type="match status" value="1"/>
</dbReference>
<evidence type="ECO:0000313" key="2">
    <source>
        <dbReference type="EMBL" id="KZW01527.1"/>
    </source>
</evidence>